<sequence>MRTNDDAAASKAAAVAMGYLVDPFLAPFVLSLGAGFDTRPFGAAAAGATYVEVDFAAVAAAKWRRLGGSDGLAGGGVPAAPAASPPSAARTALPRAMRPIGPDDPFGAQMVTNIAHRGSPLRGLAAVPDLRAQVCRFRTAGWAAVAAVDMRTFYYRYLPPAQRAHIESLELLDEVEEWHLLLEHYALVWGARDPRVTSDGSSNDGVDDLDNSNDPSVRDIAPGQVASPFVAAFMLRPASRQADAPSGAAGPRQQGRLAADPQYDSRRGHLGRVGDDLFPGAHLAGAE</sequence>
<name>A0ACC3BVX9_PYRYE</name>
<accession>A0ACC3BVX9</accession>
<gene>
    <name evidence="1" type="ORF">I4F81_004268</name>
</gene>
<keyword evidence="2" id="KW-1185">Reference proteome</keyword>
<protein>
    <submittedName>
        <fullName evidence="1">Uncharacterized protein</fullName>
    </submittedName>
</protein>
<proteinExistence type="predicted"/>
<reference evidence="1" key="1">
    <citation type="submission" date="2019-11" db="EMBL/GenBank/DDBJ databases">
        <title>Nori genome reveals adaptations in red seaweeds to the harsh intertidal environment.</title>
        <authorList>
            <person name="Wang D."/>
            <person name="Mao Y."/>
        </authorList>
    </citation>
    <scope>NUCLEOTIDE SEQUENCE</scope>
    <source>
        <tissue evidence="1">Gametophyte</tissue>
    </source>
</reference>
<evidence type="ECO:0000313" key="1">
    <source>
        <dbReference type="EMBL" id="KAK1861687.1"/>
    </source>
</evidence>
<comment type="caution">
    <text evidence="1">The sequence shown here is derived from an EMBL/GenBank/DDBJ whole genome shotgun (WGS) entry which is preliminary data.</text>
</comment>
<dbReference type="EMBL" id="CM020618">
    <property type="protein sequence ID" value="KAK1861687.1"/>
    <property type="molecule type" value="Genomic_DNA"/>
</dbReference>
<organism evidence="1 2">
    <name type="scientific">Pyropia yezoensis</name>
    <name type="common">Susabi-nori</name>
    <name type="synonym">Porphyra yezoensis</name>
    <dbReference type="NCBI Taxonomy" id="2788"/>
    <lineage>
        <taxon>Eukaryota</taxon>
        <taxon>Rhodophyta</taxon>
        <taxon>Bangiophyceae</taxon>
        <taxon>Bangiales</taxon>
        <taxon>Bangiaceae</taxon>
        <taxon>Pyropia</taxon>
    </lineage>
</organism>
<evidence type="ECO:0000313" key="2">
    <source>
        <dbReference type="Proteomes" id="UP000798662"/>
    </source>
</evidence>
<dbReference type="Proteomes" id="UP000798662">
    <property type="component" value="Chromosome 1"/>
</dbReference>